<dbReference type="AlphaFoldDB" id="A0A9D2T130"/>
<dbReference type="InterPro" id="IPR014729">
    <property type="entry name" value="Rossmann-like_a/b/a_fold"/>
</dbReference>
<dbReference type="Pfam" id="PF00749">
    <property type="entry name" value="tRNA-synt_1c"/>
    <property type="match status" value="1"/>
</dbReference>
<evidence type="ECO:0000256" key="3">
    <source>
        <dbReference type="ARBA" id="ARBA00022741"/>
    </source>
</evidence>
<dbReference type="PRINTS" id="PR00987">
    <property type="entry name" value="TRNASYNTHGLU"/>
</dbReference>
<dbReference type="PANTHER" id="PTHR43311">
    <property type="entry name" value="GLUTAMATE--TRNA LIGASE"/>
    <property type="match status" value="1"/>
</dbReference>
<accession>A0A9D2T130</accession>
<gene>
    <name evidence="9" type="primary">gluQRS</name>
    <name evidence="9" type="ORF">H9701_08060</name>
</gene>
<evidence type="ECO:0000256" key="2">
    <source>
        <dbReference type="ARBA" id="ARBA00022723"/>
    </source>
</evidence>
<keyword evidence="4" id="KW-0862">Zinc</keyword>
<evidence type="ECO:0000313" key="9">
    <source>
        <dbReference type="EMBL" id="HJC41491.1"/>
    </source>
</evidence>
<evidence type="ECO:0000256" key="4">
    <source>
        <dbReference type="ARBA" id="ARBA00022833"/>
    </source>
</evidence>
<dbReference type="InterPro" id="IPR001412">
    <property type="entry name" value="aa-tRNA-synth_I_CS"/>
</dbReference>
<dbReference type="GO" id="GO:0005829">
    <property type="term" value="C:cytosol"/>
    <property type="evidence" value="ECO:0007669"/>
    <property type="project" value="TreeGrafter"/>
</dbReference>
<name>A0A9D2T130_9FIRM</name>
<evidence type="ECO:0000259" key="8">
    <source>
        <dbReference type="Pfam" id="PF00749"/>
    </source>
</evidence>
<organism evidence="9 10">
    <name type="scientific">Candidatus Intestinimonas pullistercoris</name>
    <dbReference type="NCBI Taxonomy" id="2838623"/>
    <lineage>
        <taxon>Bacteria</taxon>
        <taxon>Bacillati</taxon>
        <taxon>Bacillota</taxon>
        <taxon>Clostridia</taxon>
        <taxon>Eubacteriales</taxon>
        <taxon>Intestinimonas</taxon>
    </lineage>
</organism>
<keyword evidence="6 7" id="KW-0030">Aminoacyl-tRNA synthetase</keyword>
<feature type="domain" description="Glutamyl/glutaminyl-tRNA synthetase class Ib catalytic" evidence="8">
    <location>
        <begin position="6"/>
        <end position="263"/>
    </location>
</feature>
<dbReference type="Proteomes" id="UP000823882">
    <property type="component" value="Unassembled WGS sequence"/>
</dbReference>
<evidence type="ECO:0000256" key="1">
    <source>
        <dbReference type="ARBA" id="ARBA00022598"/>
    </source>
</evidence>
<proteinExistence type="inferred from homology"/>
<dbReference type="InterPro" id="IPR020058">
    <property type="entry name" value="Glu/Gln-tRNA-synth_Ib_cat-dom"/>
</dbReference>
<dbReference type="NCBIfam" id="NF004315">
    <property type="entry name" value="PRK05710.1-4"/>
    <property type="match status" value="1"/>
</dbReference>
<comment type="similarity">
    <text evidence="7">Belongs to the class-I aminoacyl-tRNA synthetase family.</text>
</comment>
<comment type="caution">
    <text evidence="9">The sequence shown here is derived from an EMBL/GenBank/DDBJ whole genome shotgun (WGS) entry which is preliminary data.</text>
</comment>
<dbReference type="GO" id="GO:0004818">
    <property type="term" value="F:glutamate-tRNA ligase activity"/>
    <property type="evidence" value="ECO:0007669"/>
    <property type="project" value="TreeGrafter"/>
</dbReference>
<keyword evidence="2" id="KW-0479">Metal-binding</keyword>
<evidence type="ECO:0000313" key="10">
    <source>
        <dbReference type="Proteomes" id="UP000823882"/>
    </source>
</evidence>
<sequence>MPEKGRFAPSPSGRMHLGNAFSFLLAWLDARASGAGLVLRMEDLDPDRTRPAWSELLVEDLRWLGLDWDEGYAVGGPHGPYCQRERTALYEAAFRRLQAQGDVYPCWCSRHQRLAASAPHPGETRDLGRCPCRDLSRAERERLALVRAPAWKAAVPHETVSFSDLLQGPQSFDLSRDCGDFVVRRADGVFGYQLAVTVDDALMGVTRVVRGRDLLDSAARQLWLMERLGWAAPVYAHVPLLLAGDGRRLAKRDRDLDFGALRARKRPQEVLGVLAALAGLREEPGPVTAAELAAGFSWGRVAREDRTLSPEALERLFPEKDEKSGGPC</sequence>
<keyword evidence="3 7" id="KW-0547">Nucleotide-binding</keyword>
<dbReference type="InterPro" id="IPR049940">
    <property type="entry name" value="GluQ/Sye"/>
</dbReference>
<evidence type="ECO:0000256" key="6">
    <source>
        <dbReference type="ARBA" id="ARBA00023146"/>
    </source>
</evidence>
<keyword evidence="1 7" id="KW-0436">Ligase</keyword>
<dbReference type="PROSITE" id="PS00178">
    <property type="entry name" value="AA_TRNA_LIGASE_I"/>
    <property type="match status" value="1"/>
</dbReference>
<dbReference type="EMBL" id="DWWJ01000146">
    <property type="protein sequence ID" value="HJC41491.1"/>
    <property type="molecule type" value="Genomic_DNA"/>
</dbReference>
<dbReference type="Gene3D" id="3.40.50.620">
    <property type="entry name" value="HUPs"/>
    <property type="match status" value="1"/>
</dbReference>
<dbReference type="GO" id="GO:0006424">
    <property type="term" value="P:glutamyl-tRNA aminoacylation"/>
    <property type="evidence" value="ECO:0007669"/>
    <property type="project" value="TreeGrafter"/>
</dbReference>
<keyword evidence="7" id="KW-0648">Protein biosynthesis</keyword>
<dbReference type="InterPro" id="IPR000924">
    <property type="entry name" value="Glu/Gln-tRNA-synth"/>
</dbReference>
<dbReference type="GO" id="GO:0005524">
    <property type="term" value="F:ATP binding"/>
    <property type="evidence" value="ECO:0007669"/>
    <property type="project" value="UniProtKB-KW"/>
</dbReference>
<dbReference type="PANTHER" id="PTHR43311:SF1">
    <property type="entry name" value="GLUTAMYL-Q TRNA(ASP) SYNTHETASE"/>
    <property type="match status" value="1"/>
</dbReference>
<keyword evidence="5 7" id="KW-0067">ATP-binding</keyword>
<dbReference type="SUPFAM" id="SSF52374">
    <property type="entry name" value="Nucleotidylyl transferase"/>
    <property type="match status" value="1"/>
</dbReference>
<reference evidence="9" key="1">
    <citation type="journal article" date="2021" name="PeerJ">
        <title>Extensive microbial diversity within the chicken gut microbiome revealed by metagenomics and culture.</title>
        <authorList>
            <person name="Gilroy R."/>
            <person name="Ravi A."/>
            <person name="Getino M."/>
            <person name="Pursley I."/>
            <person name="Horton D.L."/>
            <person name="Alikhan N.F."/>
            <person name="Baker D."/>
            <person name="Gharbi K."/>
            <person name="Hall N."/>
            <person name="Watson M."/>
            <person name="Adriaenssens E.M."/>
            <person name="Foster-Nyarko E."/>
            <person name="Jarju S."/>
            <person name="Secka A."/>
            <person name="Antonio M."/>
            <person name="Oren A."/>
            <person name="Chaudhuri R.R."/>
            <person name="La Ragione R."/>
            <person name="Hildebrand F."/>
            <person name="Pallen M.J."/>
        </authorList>
    </citation>
    <scope>NUCLEOTIDE SEQUENCE</scope>
    <source>
        <strain evidence="9">CHK186-1790</strain>
    </source>
</reference>
<dbReference type="EC" id="6.1.1.-" evidence="9"/>
<evidence type="ECO:0000256" key="5">
    <source>
        <dbReference type="ARBA" id="ARBA00022840"/>
    </source>
</evidence>
<protein>
    <submittedName>
        <fullName evidence="9">tRNA glutamyl-Q(34) synthetase GluQRS</fullName>
        <ecNumber evidence="9">6.1.1.-</ecNumber>
    </submittedName>
</protein>
<evidence type="ECO:0000256" key="7">
    <source>
        <dbReference type="RuleBase" id="RU363037"/>
    </source>
</evidence>
<reference evidence="9" key="2">
    <citation type="submission" date="2021-04" db="EMBL/GenBank/DDBJ databases">
        <authorList>
            <person name="Gilroy R."/>
        </authorList>
    </citation>
    <scope>NUCLEOTIDE SEQUENCE</scope>
    <source>
        <strain evidence="9">CHK186-1790</strain>
    </source>
</reference>